<dbReference type="GO" id="GO:0042626">
    <property type="term" value="F:ATPase-coupled transmembrane transporter activity"/>
    <property type="evidence" value="ECO:0007669"/>
    <property type="project" value="InterPro"/>
</dbReference>
<evidence type="ECO:0000313" key="12">
    <source>
        <dbReference type="Proteomes" id="UP000242949"/>
    </source>
</evidence>
<evidence type="ECO:0000259" key="10">
    <source>
        <dbReference type="SMART" id="SM00062"/>
    </source>
</evidence>
<organism evidence="11 12">
    <name type="scientific">Pelagirhabdus alkalitolerans</name>
    <dbReference type="NCBI Taxonomy" id="1612202"/>
    <lineage>
        <taxon>Bacteria</taxon>
        <taxon>Bacillati</taxon>
        <taxon>Bacillota</taxon>
        <taxon>Bacilli</taxon>
        <taxon>Bacillales</taxon>
        <taxon>Bacillaceae</taxon>
        <taxon>Pelagirhabdus</taxon>
    </lineage>
</organism>
<keyword evidence="3" id="KW-0813">Transport</keyword>
<accession>A0A1G6LD37</accession>
<evidence type="ECO:0000256" key="8">
    <source>
        <dbReference type="ARBA" id="ARBA00070228"/>
    </source>
</evidence>
<feature type="domain" description="Solute-binding protein family 3/N-terminal" evidence="10">
    <location>
        <begin position="32"/>
        <end position="247"/>
    </location>
</feature>
<dbReference type="AlphaFoldDB" id="A0A1G6LD37"/>
<evidence type="ECO:0000256" key="4">
    <source>
        <dbReference type="ARBA" id="ARBA00022729"/>
    </source>
</evidence>
<evidence type="ECO:0000313" key="11">
    <source>
        <dbReference type="EMBL" id="SDC40695.1"/>
    </source>
</evidence>
<evidence type="ECO:0000256" key="9">
    <source>
        <dbReference type="SAM" id="SignalP"/>
    </source>
</evidence>
<evidence type="ECO:0000256" key="1">
    <source>
        <dbReference type="ARBA" id="ARBA00004418"/>
    </source>
</evidence>
<dbReference type="FunFam" id="3.40.190.10:FF:000050">
    <property type="entry name" value="Sulfonate ABC transporter substrate-binding protein"/>
    <property type="match status" value="1"/>
</dbReference>
<comment type="function">
    <text evidence="7">Part of a binding-protein-dependent transport system for aliphatic sulfonates. Putative binding protein.</text>
</comment>
<dbReference type="PANTHER" id="PTHR30024">
    <property type="entry name" value="ALIPHATIC SULFONATES-BINDING PROTEIN-RELATED"/>
    <property type="match status" value="1"/>
</dbReference>
<dbReference type="GO" id="GO:0016020">
    <property type="term" value="C:membrane"/>
    <property type="evidence" value="ECO:0007669"/>
    <property type="project" value="InterPro"/>
</dbReference>
<keyword evidence="5" id="KW-0564">Palmitate</keyword>
<evidence type="ECO:0000256" key="7">
    <source>
        <dbReference type="ARBA" id="ARBA00055538"/>
    </source>
</evidence>
<dbReference type="SMART" id="SM00062">
    <property type="entry name" value="PBPb"/>
    <property type="match status" value="1"/>
</dbReference>
<evidence type="ECO:0000256" key="2">
    <source>
        <dbReference type="ARBA" id="ARBA00010742"/>
    </source>
</evidence>
<dbReference type="PANTHER" id="PTHR30024:SF21">
    <property type="entry name" value="ABC TRANSPORTER SUBSTRATE-BINDING PROTEIN"/>
    <property type="match status" value="1"/>
</dbReference>
<dbReference type="Proteomes" id="UP000242949">
    <property type="component" value="Unassembled WGS sequence"/>
</dbReference>
<evidence type="ECO:0000256" key="3">
    <source>
        <dbReference type="ARBA" id="ARBA00022448"/>
    </source>
</evidence>
<dbReference type="STRING" id="1612202.SAMN05421734_10829"/>
<keyword evidence="12" id="KW-1185">Reference proteome</keyword>
<evidence type="ECO:0000256" key="5">
    <source>
        <dbReference type="ARBA" id="ARBA00023139"/>
    </source>
</evidence>
<dbReference type="InterPro" id="IPR015168">
    <property type="entry name" value="SsuA/THI5"/>
</dbReference>
<dbReference type="InterPro" id="IPR001638">
    <property type="entry name" value="Solute-binding_3/MltF_N"/>
</dbReference>
<dbReference type="SUPFAM" id="SSF53850">
    <property type="entry name" value="Periplasmic binding protein-like II"/>
    <property type="match status" value="1"/>
</dbReference>
<feature type="chain" id="PRO_5017338577" description="Putative aliphatic sulfonates-binding protein" evidence="9">
    <location>
        <begin position="25"/>
        <end position="326"/>
    </location>
</feature>
<dbReference type="Pfam" id="PF09084">
    <property type="entry name" value="NMT1"/>
    <property type="match status" value="1"/>
</dbReference>
<dbReference type="Gene3D" id="3.40.190.10">
    <property type="entry name" value="Periplasmic binding protein-like II"/>
    <property type="match status" value="2"/>
</dbReference>
<dbReference type="NCBIfam" id="TIGR01728">
    <property type="entry name" value="SsuA_fam"/>
    <property type="match status" value="1"/>
</dbReference>
<evidence type="ECO:0000256" key="6">
    <source>
        <dbReference type="ARBA" id="ARBA00023288"/>
    </source>
</evidence>
<dbReference type="RefSeq" id="WP_090796377.1">
    <property type="nucleotide sequence ID" value="NZ_FMYI01000008.1"/>
</dbReference>
<feature type="signal peptide" evidence="9">
    <location>
        <begin position="1"/>
        <end position="24"/>
    </location>
</feature>
<comment type="similarity">
    <text evidence="2">Belongs to the bacterial solute-binding protein SsuA/TauA family.</text>
</comment>
<keyword evidence="4 9" id="KW-0732">Signal</keyword>
<sequence>MKVRKITGVLFVLGLFFLVGCNQAASQEKPDTIRLDYAHYSPTSLVLKESGLVEEAFEEEGIEVEWVFSQGSNQALEYLNSNSVDFGSTAGAAALISKSNGSPIENVYIYSRPEWTALVTNEGSGIEELEDLEGKTVAATIGTDPYIFLLRALATEGIDEDDIELVNLQHGDGANSLLNDQVDAWAGLDPHMARIELEAGAELFYREPAFNTYGFLNVREDFSNEYPEYVDQVIELYEEARNWILENEEEAVELLAEEADISEEVAEIQLERNDFSNPIPGEEHEEAIKESGYILQDGEVIEQDADIDALVEELINPEFAERTIDD</sequence>
<protein>
    <recommendedName>
        <fullName evidence="8">Putative aliphatic sulfonates-binding protein</fullName>
    </recommendedName>
</protein>
<comment type="subcellular location">
    <subcellularLocation>
        <location evidence="1">Periplasm</location>
    </subcellularLocation>
</comment>
<keyword evidence="6" id="KW-0449">Lipoprotein</keyword>
<dbReference type="EMBL" id="FMYI01000008">
    <property type="protein sequence ID" value="SDC40695.1"/>
    <property type="molecule type" value="Genomic_DNA"/>
</dbReference>
<dbReference type="GO" id="GO:0042597">
    <property type="term" value="C:periplasmic space"/>
    <property type="evidence" value="ECO:0007669"/>
    <property type="project" value="UniProtKB-SubCell"/>
</dbReference>
<dbReference type="PROSITE" id="PS51257">
    <property type="entry name" value="PROKAR_LIPOPROTEIN"/>
    <property type="match status" value="1"/>
</dbReference>
<reference evidence="12" key="1">
    <citation type="submission" date="2016-09" db="EMBL/GenBank/DDBJ databases">
        <authorList>
            <person name="Varghese N."/>
            <person name="Submissions S."/>
        </authorList>
    </citation>
    <scope>NUCLEOTIDE SEQUENCE [LARGE SCALE GENOMIC DNA]</scope>
    <source>
        <strain evidence="12">S5</strain>
    </source>
</reference>
<name>A0A1G6LD37_9BACI</name>
<dbReference type="OrthoDB" id="286202at2"/>
<gene>
    <name evidence="11" type="ORF">SAMN05421734_10829</name>
</gene>
<dbReference type="InterPro" id="IPR010067">
    <property type="entry name" value="ABC_SsuA_sub-bd"/>
</dbReference>
<proteinExistence type="inferred from homology"/>